<keyword evidence="2" id="KW-1185">Reference proteome</keyword>
<evidence type="ECO:0000313" key="2">
    <source>
        <dbReference type="Proteomes" id="UP000030323"/>
    </source>
</evidence>
<proteinExistence type="predicted"/>
<gene>
    <name evidence="1" type="ORF">CPT_Moon130</name>
</gene>
<dbReference type="GeneID" id="24721729"/>
<organism evidence="1 2">
    <name type="scientific">Citrobacter phage Moon</name>
    <dbReference type="NCBI Taxonomy" id="1540095"/>
    <lineage>
        <taxon>Viruses</taxon>
        <taxon>Duplodnaviria</taxon>
        <taxon>Heunggongvirae</taxon>
        <taxon>Uroviricota</taxon>
        <taxon>Caudoviricetes</taxon>
        <taxon>Pantevenvirales</taxon>
        <taxon>Straboviridae</taxon>
        <taxon>Tevenvirinae</taxon>
        <taxon>Moonvirus</taxon>
        <taxon>Moonvirus moon</taxon>
    </lineage>
</organism>
<dbReference type="RefSeq" id="YP_009146563.1">
    <property type="nucleotide sequence ID" value="NC_027331.1"/>
</dbReference>
<dbReference type="EMBL" id="KM236240">
    <property type="protein sequence ID" value="AIX12101.1"/>
    <property type="molecule type" value="Genomic_DNA"/>
</dbReference>
<name>A0A0A0YQ69_9CAUD</name>
<accession>A0A0A0YQ69</accession>
<dbReference type="Proteomes" id="UP000030323">
    <property type="component" value="Segment"/>
</dbReference>
<protein>
    <submittedName>
        <fullName evidence="1">Uncharacterized protein</fullName>
    </submittedName>
</protein>
<reference evidence="1 2" key="1">
    <citation type="journal article" date="2015" name="Genome Announc.">
        <title>Complete Genome Sequence of Citrobacter freundii Myophage Moon.</title>
        <authorList>
            <person name="Edwards G.B."/>
            <person name="Luna A.J."/>
            <person name="Hernandez A.C."/>
            <person name="Kuty Everett G.F."/>
        </authorList>
    </citation>
    <scope>NUCLEOTIDE SEQUENCE [LARGE SCALE GENOMIC DNA]</scope>
</reference>
<dbReference type="KEGG" id="vg:24721729"/>
<evidence type="ECO:0000313" key="1">
    <source>
        <dbReference type="EMBL" id="AIX12101.1"/>
    </source>
</evidence>
<sequence length="81" mass="9340">MMKFMFMDGPFRGMVVRTKATKVELNSVPDIPIEFVTGPFEGLITRSLICYDRTMIEAIEVNNYAIPNGQYQYKEVISYYG</sequence>